<sequence>MDMDVDVVEDVGISPPWPLEIWLKVLSYLDAEDLKNISFTSSFYHNVAAKFLFRDLTLRFGRWQSEEDRLDEVEDEETERRNSERSLDVLLCLSTDVVIAGAVMSLTVFAFSRIEHALVFECHHIQHVLPKLKSLREFRWIAGHPSLPLKIAKALRALQPGVEVVLLNGLDNAAAQQLYGLDSLRVLDFVDPNQHSGEWDPETSHNSISIDAVLNSGLKYLQELSLSGYLAARVNIQRLADSLTRLVICGAGECVGLDIFLRQAHSLVSLSVVDCEDFAFLQSVSTSGEDGFPLSKLQDLKLSLAMPLARDLSRNYSHPRNFLAQARQLARFLALHVDLRRFDFAVEPVRYFDQLASGFDQFDNVEWFGIVLGAVRKLRCLTALGISVPKLPLANLVGINDSLANLPKTCVAVRLTGMSEISYFPIIEEVLCTLPRLSFLCISNWRPLEHIDDWIPLPDVSDLLRLLPNLRLACHNSTFYDVHPSGLNNADFPSWSDERVRFREVKDFPSEDAYWLMAYRFVTKRFFSGPDDPGFEEDDWDHAV</sequence>
<protein>
    <recommendedName>
        <fullName evidence="2">F-box domain-containing protein</fullName>
    </recommendedName>
</protein>
<dbReference type="InterPro" id="IPR001810">
    <property type="entry name" value="F-box_dom"/>
</dbReference>
<dbReference type="Proteomes" id="UP000053477">
    <property type="component" value="Unassembled WGS sequence"/>
</dbReference>
<organism evidence="3 4">
    <name type="scientific">Schizopora paradoxa</name>
    <dbReference type="NCBI Taxonomy" id="27342"/>
    <lineage>
        <taxon>Eukaryota</taxon>
        <taxon>Fungi</taxon>
        <taxon>Dikarya</taxon>
        <taxon>Basidiomycota</taxon>
        <taxon>Agaricomycotina</taxon>
        <taxon>Agaricomycetes</taxon>
        <taxon>Hymenochaetales</taxon>
        <taxon>Schizoporaceae</taxon>
        <taxon>Schizopora</taxon>
    </lineage>
</organism>
<name>A0A0H2R721_9AGAM</name>
<dbReference type="EMBL" id="KQ086157">
    <property type="protein sequence ID" value="KLO07157.1"/>
    <property type="molecule type" value="Genomic_DNA"/>
</dbReference>
<proteinExistence type="predicted"/>
<evidence type="ECO:0000313" key="4">
    <source>
        <dbReference type="Proteomes" id="UP000053477"/>
    </source>
</evidence>
<feature type="domain" description="F-box" evidence="2">
    <location>
        <begin position="18"/>
        <end position="51"/>
    </location>
</feature>
<keyword evidence="4" id="KW-1185">Reference proteome</keyword>
<dbReference type="OrthoDB" id="3238099at2759"/>
<gene>
    <name evidence="3" type="ORF">SCHPADRAFT_1001877</name>
</gene>
<dbReference type="SUPFAM" id="SSF81383">
    <property type="entry name" value="F-box domain"/>
    <property type="match status" value="1"/>
</dbReference>
<evidence type="ECO:0000259" key="2">
    <source>
        <dbReference type="Pfam" id="PF00646"/>
    </source>
</evidence>
<dbReference type="AlphaFoldDB" id="A0A0H2R721"/>
<feature type="transmembrane region" description="Helical" evidence="1">
    <location>
        <begin position="89"/>
        <end position="111"/>
    </location>
</feature>
<keyword evidence="1" id="KW-0812">Transmembrane</keyword>
<dbReference type="InterPro" id="IPR036047">
    <property type="entry name" value="F-box-like_dom_sf"/>
</dbReference>
<reference evidence="3 4" key="1">
    <citation type="submission" date="2015-04" db="EMBL/GenBank/DDBJ databases">
        <title>Complete genome sequence of Schizopora paradoxa KUC8140, a cosmopolitan wood degrader in East Asia.</title>
        <authorList>
            <consortium name="DOE Joint Genome Institute"/>
            <person name="Min B."/>
            <person name="Park H."/>
            <person name="Jang Y."/>
            <person name="Kim J.-J."/>
            <person name="Kim K.H."/>
            <person name="Pangilinan J."/>
            <person name="Lipzen A."/>
            <person name="Riley R."/>
            <person name="Grigoriev I.V."/>
            <person name="Spatafora J.W."/>
            <person name="Choi I.-G."/>
        </authorList>
    </citation>
    <scope>NUCLEOTIDE SEQUENCE [LARGE SCALE GENOMIC DNA]</scope>
    <source>
        <strain evidence="3 4">KUC8140</strain>
    </source>
</reference>
<keyword evidence="1" id="KW-1133">Transmembrane helix</keyword>
<dbReference type="Pfam" id="PF00646">
    <property type="entry name" value="F-box"/>
    <property type="match status" value="1"/>
</dbReference>
<accession>A0A0H2R721</accession>
<evidence type="ECO:0000313" key="3">
    <source>
        <dbReference type="EMBL" id="KLO07157.1"/>
    </source>
</evidence>
<dbReference type="InParanoid" id="A0A0H2R721"/>
<evidence type="ECO:0000256" key="1">
    <source>
        <dbReference type="SAM" id="Phobius"/>
    </source>
</evidence>
<keyword evidence="1" id="KW-0472">Membrane</keyword>